<evidence type="ECO:0000313" key="7">
    <source>
        <dbReference type="Proteomes" id="UP000428260"/>
    </source>
</evidence>
<feature type="transmembrane region" description="Helical" evidence="5">
    <location>
        <begin position="308"/>
        <end position="333"/>
    </location>
</feature>
<feature type="transmembrane region" description="Helical" evidence="5">
    <location>
        <begin position="345"/>
        <end position="363"/>
    </location>
</feature>
<dbReference type="InterPro" id="IPR011701">
    <property type="entry name" value="MFS"/>
</dbReference>
<comment type="subcellular location">
    <subcellularLocation>
        <location evidence="1">Membrane</location>
        <topology evidence="1">Multi-pass membrane protein</topology>
    </subcellularLocation>
</comment>
<feature type="transmembrane region" description="Helical" evidence="5">
    <location>
        <begin position="220"/>
        <end position="241"/>
    </location>
</feature>
<feature type="transmembrane region" description="Helical" evidence="5">
    <location>
        <begin position="46"/>
        <end position="64"/>
    </location>
</feature>
<dbReference type="Gene3D" id="1.20.1250.20">
    <property type="entry name" value="MFS general substrate transporter like domains"/>
    <property type="match status" value="1"/>
</dbReference>
<evidence type="ECO:0000256" key="5">
    <source>
        <dbReference type="SAM" id="Phobius"/>
    </source>
</evidence>
<dbReference type="InterPro" id="IPR004752">
    <property type="entry name" value="AmpG_permease/AT-1"/>
</dbReference>
<dbReference type="AlphaFoldDB" id="A0A6I6JYG5"/>
<feature type="transmembrane region" description="Helical" evidence="5">
    <location>
        <begin position="101"/>
        <end position="130"/>
    </location>
</feature>
<evidence type="ECO:0000256" key="1">
    <source>
        <dbReference type="ARBA" id="ARBA00004141"/>
    </source>
</evidence>
<evidence type="ECO:0000313" key="6">
    <source>
        <dbReference type="EMBL" id="QGY44183.1"/>
    </source>
</evidence>
<feature type="transmembrane region" description="Helical" evidence="5">
    <location>
        <begin position="253"/>
        <end position="274"/>
    </location>
</feature>
<dbReference type="KEGG" id="mcos:GM418_11090"/>
<dbReference type="EMBL" id="CP046401">
    <property type="protein sequence ID" value="QGY44183.1"/>
    <property type="molecule type" value="Genomic_DNA"/>
</dbReference>
<dbReference type="CDD" id="cd17485">
    <property type="entry name" value="MFS_MFSD3"/>
    <property type="match status" value="1"/>
</dbReference>
<dbReference type="GO" id="GO:0022857">
    <property type="term" value="F:transmembrane transporter activity"/>
    <property type="evidence" value="ECO:0007669"/>
    <property type="project" value="InterPro"/>
</dbReference>
<dbReference type="PANTHER" id="PTHR12778:SF9">
    <property type="entry name" value="ACETYL-COENZYME A TRANSPORTER 1"/>
    <property type="match status" value="1"/>
</dbReference>
<dbReference type="PANTHER" id="PTHR12778">
    <property type="entry name" value="SOLUTE CARRIER FAMILY 33 ACETYL-COA TRANSPORTER -RELATED"/>
    <property type="match status" value="1"/>
</dbReference>
<protein>
    <submittedName>
        <fullName evidence="6">MFS transporter</fullName>
    </submittedName>
</protein>
<keyword evidence="2 5" id="KW-0812">Transmembrane</keyword>
<evidence type="ECO:0000256" key="2">
    <source>
        <dbReference type="ARBA" id="ARBA00022692"/>
    </source>
</evidence>
<dbReference type="InterPro" id="IPR036259">
    <property type="entry name" value="MFS_trans_sf"/>
</dbReference>
<sequence length="420" mass="47559">MGKKEINKYFTLLSLYLAQSIPMSFFSTVIPVIMRMENYSLESIGYLQLIKLPWIVKFLWAPIVDRTSHSSKRYRRWILSSELFYAAIIVSIGFFDLQTDFSTIIILMVIAFTASATQDIATDAFAILVLKEKERSIGNSMQSAGSFIGTLVGSGVLLIIYHYWGWMPLLHCLGVFVLISLIPVMFFKNHSKKEIDKSRKNISPLEFVYFFKQKRIGGHILLLFLFYAGIIGILTMIKPYLVDLGYEVKRIGFISGIFGTACGALMTIPAGIFIRKKGVLRSVWVFPVLNVMVAVYFIFLTYTNHQLYLIYVGVALLWSAYAMSSVFVYTLGMQVVRKGREGTDFTIQIVVTHLSSLVIAILSGKIADTIDYRGLFAIELGIGLLILILLPFLFRKEFYNTEERCPVIEAGAEFPDKTIN</sequence>
<dbReference type="SUPFAM" id="SSF103473">
    <property type="entry name" value="MFS general substrate transporter"/>
    <property type="match status" value="1"/>
</dbReference>
<dbReference type="Pfam" id="PF07690">
    <property type="entry name" value="MFS_1"/>
    <property type="match status" value="1"/>
</dbReference>
<accession>A0A6I6JYG5</accession>
<proteinExistence type="predicted"/>
<keyword evidence="3 5" id="KW-1133">Transmembrane helix</keyword>
<keyword evidence="7" id="KW-1185">Reference proteome</keyword>
<gene>
    <name evidence="6" type="ORF">GM418_11090</name>
</gene>
<feature type="transmembrane region" description="Helical" evidence="5">
    <location>
        <begin position="142"/>
        <end position="162"/>
    </location>
</feature>
<dbReference type="RefSeq" id="WP_158866032.1">
    <property type="nucleotide sequence ID" value="NZ_CP046401.1"/>
</dbReference>
<evidence type="ECO:0000256" key="4">
    <source>
        <dbReference type="ARBA" id="ARBA00023136"/>
    </source>
</evidence>
<reference evidence="6 7" key="1">
    <citation type="submission" date="2019-11" db="EMBL/GenBank/DDBJ databases">
        <authorList>
            <person name="Zheng R.K."/>
            <person name="Sun C.M."/>
        </authorList>
    </citation>
    <scope>NUCLEOTIDE SEQUENCE [LARGE SCALE GENOMIC DNA]</scope>
    <source>
        <strain evidence="6 7">WC007</strain>
    </source>
</reference>
<keyword evidence="4 5" id="KW-0472">Membrane</keyword>
<dbReference type="GO" id="GO:0016020">
    <property type="term" value="C:membrane"/>
    <property type="evidence" value="ECO:0007669"/>
    <property type="project" value="UniProtKB-SubCell"/>
</dbReference>
<feature type="transmembrane region" description="Helical" evidence="5">
    <location>
        <begin position="168"/>
        <end position="187"/>
    </location>
</feature>
<organism evidence="6 7">
    <name type="scientific">Maribellus comscasis</name>
    <dbReference type="NCBI Taxonomy" id="2681766"/>
    <lineage>
        <taxon>Bacteria</taxon>
        <taxon>Pseudomonadati</taxon>
        <taxon>Bacteroidota</taxon>
        <taxon>Bacteroidia</taxon>
        <taxon>Marinilabiliales</taxon>
        <taxon>Prolixibacteraceae</taxon>
        <taxon>Maribellus</taxon>
    </lineage>
</organism>
<evidence type="ECO:0000256" key="3">
    <source>
        <dbReference type="ARBA" id="ARBA00022989"/>
    </source>
</evidence>
<feature type="transmembrane region" description="Helical" evidence="5">
    <location>
        <begin position="283"/>
        <end position="302"/>
    </location>
</feature>
<name>A0A6I6JYG5_9BACT</name>
<feature type="transmembrane region" description="Helical" evidence="5">
    <location>
        <begin position="76"/>
        <end position="95"/>
    </location>
</feature>
<dbReference type="Proteomes" id="UP000428260">
    <property type="component" value="Chromosome"/>
</dbReference>
<feature type="transmembrane region" description="Helical" evidence="5">
    <location>
        <begin position="12"/>
        <end position="34"/>
    </location>
</feature>
<feature type="transmembrane region" description="Helical" evidence="5">
    <location>
        <begin position="375"/>
        <end position="394"/>
    </location>
</feature>